<sequence length="176" mass="18781">MLEDAVHELDDVDFVGFDEVLHACGKASRLVVGESCEAESAELIGCEAEEGLEDLGEQHRPLFERIDEGQGEELEGSELPGATFVVLHHDRVEEVACGRAQCAVESNPESLCAAARSITTSLGSVARDALHTGHESEVVEACVRGDVRGRGKVSQLREQRLGELQRSAALGGHHGG</sequence>
<comment type="caution">
    <text evidence="1">The sequence shown here is derived from an EMBL/GenBank/DDBJ whole genome shotgun (WGS) entry which is preliminary data.</text>
</comment>
<name>K6WKT4_9ACTN</name>
<proteinExistence type="predicted"/>
<reference evidence="1 2" key="1">
    <citation type="submission" date="2012-08" db="EMBL/GenBank/DDBJ databases">
        <title>Whole genome shotgun sequence of Gordonia rhizosphera NBRC 16068.</title>
        <authorList>
            <person name="Takarada H."/>
            <person name="Isaki S."/>
            <person name="Hosoyama A."/>
            <person name="Tsuchikane K."/>
            <person name="Katsumata H."/>
            <person name="Baba S."/>
            <person name="Ohji S."/>
            <person name="Yamazaki S."/>
            <person name="Fujita N."/>
        </authorList>
    </citation>
    <scope>NUCLEOTIDE SEQUENCE [LARGE SCALE GENOMIC DNA]</scope>
    <source>
        <strain evidence="1 2">NBRC 16068</strain>
    </source>
</reference>
<organism evidence="1 2">
    <name type="scientific">Gordonia rhizosphera NBRC 16068</name>
    <dbReference type="NCBI Taxonomy" id="1108045"/>
    <lineage>
        <taxon>Bacteria</taxon>
        <taxon>Bacillati</taxon>
        <taxon>Actinomycetota</taxon>
        <taxon>Actinomycetes</taxon>
        <taxon>Mycobacteriales</taxon>
        <taxon>Gordoniaceae</taxon>
        <taxon>Gordonia</taxon>
    </lineage>
</organism>
<dbReference type="RefSeq" id="WP_006337444.1">
    <property type="nucleotide sequence ID" value="NZ_BAHC01000191.1"/>
</dbReference>
<keyword evidence="2" id="KW-1185">Reference proteome</keyword>
<evidence type="ECO:0000313" key="2">
    <source>
        <dbReference type="Proteomes" id="UP000008363"/>
    </source>
</evidence>
<accession>K6WKT4</accession>
<dbReference type="Proteomes" id="UP000008363">
    <property type="component" value="Unassembled WGS sequence"/>
</dbReference>
<evidence type="ECO:0000313" key="1">
    <source>
        <dbReference type="EMBL" id="GAB92752.1"/>
    </source>
</evidence>
<dbReference type="AlphaFoldDB" id="K6WKT4"/>
<protein>
    <submittedName>
        <fullName evidence="1">Uncharacterized protein</fullName>
    </submittedName>
</protein>
<dbReference type="EMBL" id="BAHC01000191">
    <property type="protein sequence ID" value="GAB92752.1"/>
    <property type="molecule type" value="Genomic_DNA"/>
</dbReference>
<gene>
    <name evidence="1" type="ORF">GORHZ_191_00110</name>
</gene>